<dbReference type="RefSeq" id="WP_175495801.1">
    <property type="nucleotide sequence ID" value="NZ_FNZQ01000002.1"/>
</dbReference>
<evidence type="ECO:0000256" key="1">
    <source>
        <dbReference type="ARBA" id="ARBA00004141"/>
    </source>
</evidence>
<keyword evidence="3 5" id="KW-1133">Transmembrane helix</keyword>
<dbReference type="GO" id="GO:0015035">
    <property type="term" value="F:protein-disulfide reductase activity"/>
    <property type="evidence" value="ECO:0007669"/>
    <property type="project" value="InterPro"/>
</dbReference>
<dbReference type="Gene3D" id="1.20.1550.10">
    <property type="entry name" value="DsbB-like"/>
    <property type="match status" value="1"/>
</dbReference>
<evidence type="ECO:0000313" key="6">
    <source>
        <dbReference type="EMBL" id="SEK90765.1"/>
    </source>
</evidence>
<dbReference type="InterPro" id="IPR023380">
    <property type="entry name" value="DsbB-like_sf"/>
</dbReference>
<dbReference type="InterPro" id="IPR024199">
    <property type="entry name" value="Uncharacterised_DsbB"/>
</dbReference>
<dbReference type="Pfam" id="PF02600">
    <property type="entry name" value="DsbB"/>
    <property type="match status" value="1"/>
</dbReference>
<accession>A0A1H7KXE3</accession>
<comment type="subcellular location">
    <subcellularLocation>
        <location evidence="1">Membrane</location>
        <topology evidence="1">Multi-pass membrane protein</topology>
    </subcellularLocation>
</comment>
<organism evidence="6 7">
    <name type="scientific">Jannaschia helgolandensis</name>
    <dbReference type="NCBI Taxonomy" id="188906"/>
    <lineage>
        <taxon>Bacteria</taxon>
        <taxon>Pseudomonadati</taxon>
        <taxon>Pseudomonadota</taxon>
        <taxon>Alphaproteobacteria</taxon>
        <taxon>Rhodobacterales</taxon>
        <taxon>Roseobacteraceae</taxon>
        <taxon>Jannaschia</taxon>
    </lineage>
</organism>
<feature type="transmembrane region" description="Helical" evidence="5">
    <location>
        <begin position="40"/>
        <end position="55"/>
    </location>
</feature>
<feature type="transmembrane region" description="Helical" evidence="5">
    <location>
        <begin position="121"/>
        <end position="147"/>
    </location>
</feature>
<protein>
    <submittedName>
        <fullName evidence="6">Disulfide bond formation protein DsbB</fullName>
    </submittedName>
</protein>
<evidence type="ECO:0000256" key="5">
    <source>
        <dbReference type="SAM" id="Phobius"/>
    </source>
</evidence>
<keyword evidence="2 5" id="KW-0812">Transmembrane</keyword>
<keyword evidence="4 5" id="KW-0472">Membrane</keyword>
<evidence type="ECO:0000256" key="2">
    <source>
        <dbReference type="ARBA" id="ARBA00022692"/>
    </source>
</evidence>
<dbReference type="GO" id="GO:0006457">
    <property type="term" value="P:protein folding"/>
    <property type="evidence" value="ECO:0007669"/>
    <property type="project" value="InterPro"/>
</dbReference>
<evidence type="ECO:0000313" key="7">
    <source>
        <dbReference type="Proteomes" id="UP000199283"/>
    </source>
</evidence>
<dbReference type="AlphaFoldDB" id="A0A1H7KXE3"/>
<dbReference type="SUPFAM" id="SSF158442">
    <property type="entry name" value="DsbB-like"/>
    <property type="match status" value="1"/>
</dbReference>
<evidence type="ECO:0000256" key="3">
    <source>
        <dbReference type="ARBA" id="ARBA00022989"/>
    </source>
</evidence>
<evidence type="ECO:0000256" key="4">
    <source>
        <dbReference type="ARBA" id="ARBA00023136"/>
    </source>
</evidence>
<dbReference type="Proteomes" id="UP000199283">
    <property type="component" value="Unassembled WGS sequence"/>
</dbReference>
<dbReference type="GO" id="GO:0016020">
    <property type="term" value="C:membrane"/>
    <property type="evidence" value="ECO:0007669"/>
    <property type="project" value="UniProtKB-SubCell"/>
</dbReference>
<proteinExistence type="predicted"/>
<dbReference type="EMBL" id="FNZQ01000002">
    <property type="protein sequence ID" value="SEK90765.1"/>
    <property type="molecule type" value="Genomic_DNA"/>
</dbReference>
<gene>
    <name evidence="6" type="ORF">SAMN04488526_1523</name>
</gene>
<dbReference type="InterPro" id="IPR003752">
    <property type="entry name" value="DiS_bond_form_DsbB/BdbC"/>
</dbReference>
<feature type="transmembrane region" description="Helical" evidence="5">
    <location>
        <begin position="62"/>
        <end position="80"/>
    </location>
</feature>
<name>A0A1H7KXE3_9RHOB</name>
<dbReference type="PIRSF" id="PIRSF033913">
    <property type="entry name" value="S-S_format_DsbB"/>
    <property type="match status" value="1"/>
</dbReference>
<keyword evidence="7" id="KW-1185">Reference proteome</keyword>
<reference evidence="6 7" key="1">
    <citation type="submission" date="2016-10" db="EMBL/GenBank/DDBJ databases">
        <authorList>
            <person name="de Groot N.N."/>
        </authorList>
    </citation>
    <scope>NUCLEOTIDE SEQUENCE [LARGE SCALE GENOMIC DNA]</scope>
    <source>
        <strain evidence="6 7">DSM 14858</strain>
    </source>
</reference>
<dbReference type="STRING" id="188906.SAMN04488526_1523"/>
<sequence>MKRLIALATSGHITLLGGAFLFQLAGYAPCAMCIWQRWPHAAAIVSGLIALSGVIPRTMAVLAALAALTTSAIGFFHAGVEQGWWPGPSSCTGNGDGLSSLSGADLLSTDVSDTIIMCDDIVWQLGLTMAGWNGVFSLVLAVVWIMAARRA</sequence>